<protein>
    <submittedName>
        <fullName evidence="1">Uncharacterized protein</fullName>
    </submittedName>
</protein>
<reference evidence="1" key="1">
    <citation type="submission" date="2022-08" db="EMBL/GenBank/DDBJ databases">
        <title>Genome Sequence of Fusarium decemcellulare.</title>
        <authorList>
            <person name="Buettner E."/>
        </authorList>
    </citation>
    <scope>NUCLEOTIDE SEQUENCE</scope>
    <source>
        <strain evidence="1">Babe19</strain>
    </source>
</reference>
<dbReference type="Proteomes" id="UP001148629">
    <property type="component" value="Unassembled WGS sequence"/>
</dbReference>
<evidence type="ECO:0000313" key="1">
    <source>
        <dbReference type="EMBL" id="KAJ3546585.1"/>
    </source>
</evidence>
<organism evidence="1 2">
    <name type="scientific">Fusarium decemcellulare</name>
    <dbReference type="NCBI Taxonomy" id="57161"/>
    <lineage>
        <taxon>Eukaryota</taxon>
        <taxon>Fungi</taxon>
        <taxon>Dikarya</taxon>
        <taxon>Ascomycota</taxon>
        <taxon>Pezizomycotina</taxon>
        <taxon>Sordariomycetes</taxon>
        <taxon>Hypocreomycetidae</taxon>
        <taxon>Hypocreales</taxon>
        <taxon>Nectriaceae</taxon>
        <taxon>Fusarium</taxon>
        <taxon>Fusarium decemcellulare species complex</taxon>
    </lineage>
</organism>
<proteinExistence type="predicted"/>
<sequence>MKAGLLSVVVAAALVRGTPLSDILGARQDEIAPVDVPVEDITDSAQSGADLNYEVVRVIPCHLIYVAHLNLSGEMWLETRERCQIPGRLTGRIPTASRSPTILETSFFKAKPRLDCQQLETDNCNAFSPIKADIMRAAANLVETKRILDGIALGFAFVSAFLFNSWFKKVPAFRNNPNAMGTAKDDINALVAFGINYQKDGLSSGANSIISIDNQMSTLFTNVTDTWITATHKMAEGIFTDWPKLYQLIVNGKTWSPDVGNSPLEVTDVVKKVMYGAVIPNVWSTGPDSHMPFIATSEGLSQDGTSCESWNPESGLSESLKTHVSVDKDAFDGARICDGDDAYFMVAIGKSSDCPFGEAWPCTHNPPQSEASPGRRRADERPVLSHVRRYGSQVGTLSIPRRDKCYACLVPSTPGRPTVTRMAGVPQTLNNPEAVRDITDVGEGAIANMKGLVKIPVCSFNEAYQNAYWYQLDMRGARGDAPNNPYWPCNNA</sequence>
<dbReference type="EMBL" id="JANRMS010000108">
    <property type="protein sequence ID" value="KAJ3546585.1"/>
    <property type="molecule type" value="Genomic_DNA"/>
</dbReference>
<accession>A0ACC1SUL3</accession>
<comment type="caution">
    <text evidence="1">The sequence shown here is derived from an EMBL/GenBank/DDBJ whole genome shotgun (WGS) entry which is preliminary data.</text>
</comment>
<gene>
    <name evidence="1" type="ORF">NM208_g1923</name>
</gene>
<evidence type="ECO:0000313" key="2">
    <source>
        <dbReference type="Proteomes" id="UP001148629"/>
    </source>
</evidence>
<keyword evidence="2" id="KW-1185">Reference proteome</keyword>
<name>A0ACC1SUL3_9HYPO</name>